<comment type="subcellular location">
    <subcellularLocation>
        <location evidence="10">Cell inner membrane</location>
    </subcellularLocation>
    <subcellularLocation>
        <location evidence="2">Cell membrane</location>
        <topology evidence="2">Single-pass membrane protein</topology>
    </subcellularLocation>
</comment>
<comment type="function">
    <text evidence="1 10">Controls the rotational direction of flagella during chemotaxis.</text>
</comment>
<feature type="transmembrane region" description="Helical" evidence="10">
    <location>
        <begin position="21"/>
        <end position="41"/>
    </location>
</feature>
<keyword evidence="5 10" id="KW-0145">Chemotaxis</keyword>
<evidence type="ECO:0000256" key="2">
    <source>
        <dbReference type="ARBA" id="ARBA00004162"/>
    </source>
</evidence>
<dbReference type="PANTHER" id="PTHR35091:SF2">
    <property type="entry name" value="FLAGELLAR PROTEIN FLIL"/>
    <property type="match status" value="1"/>
</dbReference>
<reference evidence="12" key="1">
    <citation type="journal article" date="2019" name="Int. J. Syst. Evol. Microbiol.">
        <title>The Global Catalogue of Microorganisms (GCM) 10K type strain sequencing project: providing services to taxonomists for standard genome sequencing and annotation.</title>
        <authorList>
            <consortium name="The Broad Institute Genomics Platform"/>
            <consortium name="The Broad Institute Genome Sequencing Center for Infectious Disease"/>
            <person name="Wu L."/>
            <person name="Ma J."/>
        </authorList>
    </citation>
    <scope>NUCLEOTIDE SEQUENCE [LARGE SCALE GENOMIC DNA]</scope>
    <source>
        <strain evidence="12">KCTC 52473</strain>
    </source>
</reference>
<gene>
    <name evidence="11" type="primary">fliL</name>
    <name evidence="11" type="ORF">ACFOHL_02120</name>
</gene>
<comment type="caution">
    <text evidence="11">The sequence shown here is derived from an EMBL/GenBank/DDBJ whole genome shotgun (WGS) entry which is preliminary data.</text>
</comment>
<protein>
    <recommendedName>
        <fullName evidence="10">Flagellar protein FliL</fullName>
    </recommendedName>
</protein>
<dbReference type="Pfam" id="PF03748">
    <property type="entry name" value="FliL"/>
    <property type="match status" value="1"/>
</dbReference>
<dbReference type="InterPro" id="IPR005503">
    <property type="entry name" value="FliL"/>
</dbReference>
<evidence type="ECO:0000256" key="7">
    <source>
        <dbReference type="ARBA" id="ARBA00022779"/>
    </source>
</evidence>
<name>A0ABV7FLY2_9ALTE</name>
<keyword evidence="8 10" id="KW-1133">Transmembrane helix</keyword>
<evidence type="ECO:0000256" key="9">
    <source>
        <dbReference type="ARBA" id="ARBA00023136"/>
    </source>
</evidence>
<keyword evidence="7 10" id="KW-0283">Flagellar rotation</keyword>
<keyword evidence="11" id="KW-0282">Flagellum</keyword>
<evidence type="ECO:0000313" key="11">
    <source>
        <dbReference type="EMBL" id="MFC3120406.1"/>
    </source>
</evidence>
<evidence type="ECO:0000313" key="12">
    <source>
        <dbReference type="Proteomes" id="UP001595478"/>
    </source>
</evidence>
<evidence type="ECO:0000256" key="6">
    <source>
        <dbReference type="ARBA" id="ARBA00022692"/>
    </source>
</evidence>
<keyword evidence="4" id="KW-1003">Cell membrane</keyword>
<keyword evidence="11" id="KW-0966">Cell projection</keyword>
<proteinExistence type="inferred from homology"/>
<dbReference type="Proteomes" id="UP001595478">
    <property type="component" value="Unassembled WGS sequence"/>
</dbReference>
<keyword evidence="10" id="KW-0997">Cell inner membrane</keyword>
<keyword evidence="9 10" id="KW-0472">Membrane</keyword>
<dbReference type="PANTHER" id="PTHR35091">
    <property type="entry name" value="FLAGELLAR PROTEIN FLIL"/>
    <property type="match status" value="1"/>
</dbReference>
<evidence type="ECO:0000256" key="3">
    <source>
        <dbReference type="ARBA" id="ARBA00008281"/>
    </source>
</evidence>
<evidence type="ECO:0000256" key="10">
    <source>
        <dbReference type="RuleBase" id="RU364125"/>
    </source>
</evidence>
<organism evidence="11 12">
    <name type="scientific">Agaribacter flavus</name>
    <dbReference type="NCBI Taxonomy" id="1902781"/>
    <lineage>
        <taxon>Bacteria</taxon>
        <taxon>Pseudomonadati</taxon>
        <taxon>Pseudomonadota</taxon>
        <taxon>Gammaproteobacteria</taxon>
        <taxon>Alteromonadales</taxon>
        <taxon>Alteromonadaceae</taxon>
        <taxon>Agaribacter</taxon>
    </lineage>
</organism>
<keyword evidence="11" id="KW-0969">Cilium</keyword>
<evidence type="ECO:0000256" key="1">
    <source>
        <dbReference type="ARBA" id="ARBA00002254"/>
    </source>
</evidence>
<evidence type="ECO:0000256" key="4">
    <source>
        <dbReference type="ARBA" id="ARBA00022475"/>
    </source>
</evidence>
<sequence>MAEEDLKTDEEGGKKKSKLMLIIIIVVVLLLGGGAGAYFFLMGGEEPVAEGETATSAEGGSSAPQNKGQAIYVAMPRPFQFNSPGVARERLVQIEVQLMVRGEDNSDRAKKHIPMIESNLLQVFSASSADELVTELGKKNLRDKSTAQVRQVMNDLEGNPVVEQVLFTGFVIQ</sequence>
<accession>A0ABV7FLY2</accession>
<comment type="similarity">
    <text evidence="3 10">Belongs to the FliL family.</text>
</comment>
<keyword evidence="6 10" id="KW-0812">Transmembrane</keyword>
<dbReference type="EMBL" id="JBHRSW010000004">
    <property type="protein sequence ID" value="MFC3120406.1"/>
    <property type="molecule type" value="Genomic_DNA"/>
</dbReference>
<keyword evidence="12" id="KW-1185">Reference proteome</keyword>
<dbReference type="NCBIfam" id="NF004285">
    <property type="entry name" value="PRK05696.1"/>
    <property type="match status" value="1"/>
</dbReference>
<evidence type="ECO:0000256" key="8">
    <source>
        <dbReference type="ARBA" id="ARBA00022989"/>
    </source>
</evidence>
<evidence type="ECO:0000256" key="5">
    <source>
        <dbReference type="ARBA" id="ARBA00022500"/>
    </source>
</evidence>
<dbReference type="RefSeq" id="WP_376918541.1">
    <property type="nucleotide sequence ID" value="NZ_JBHRSW010000004.1"/>
</dbReference>